<accession>A0ABX5LYT4</accession>
<dbReference type="InterPro" id="IPR023186">
    <property type="entry name" value="IUNH"/>
</dbReference>
<dbReference type="SUPFAM" id="SSF53590">
    <property type="entry name" value="Nucleoside hydrolase"/>
    <property type="match status" value="1"/>
</dbReference>
<dbReference type="PANTHER" id="PTHR12304:SF46">
    <property type="entry name" value="INOSINE-ADENOSINE-GUANOSINE-NUCLEOSIDE HYDROLASE"/>
    <property type="match status" value="1"/>
</dbReference>
<proteinExistence type="predicted"/>
<keyword evidence="5" id="KW-1185">Reference proteome</keyword>
<protein>
    <submittedName>
        <fullName evidence="4">Nucleoside hydrolase</fullName>
    </submittedName>
</protein>
<dbReference type="EMBL" id="LAPT01000070">
    <property type="protein sequence ID" value="PXF30618.1"/>
    <property type="molecule type" value="Genomic_DNA"/>
</dbReference>
<comment type="caution">
    <text evidence="4">The sequence shown here is derived from an EMBL/GenBank/DDBJ whole genome shotgun (WGS) entry which is preliminary data.</text>
</comment>
<dbReference type="Gene3D" id="3.90.245.10">
    <property type="entry name" value="Ribonucleoside hydrolase-like"/>
    <property type="match status" value="1"/>
</dbReference>
<keyword evidence="1 4" id="KW-0378">Hydrolase</keyword>
<dbReference type="GO" id="GO:0016787">
    <property type="term" value="F:hydrolase activity"/>
    <property type="evidence" value="ECO:0007669"/>
    <property type="project" value="UniProtKB-KW"/>
</dbReference>
<dbReference type="Proteomes" id="UP000248090">
    <property type="component" value="Unassembled WGS sequence"/>
</dbReference>
<dbReference type="RefSeq" id="WP_110187947.1">
    <property type="nucleotide sequence ID" value="NZ_CP177354.1"/>
</dbReference>
<organism evidence="4 5">
    <name type="scientific">Pokkaliibacter plantistimulans</name>
    <dbReference type="NCBI Taxonomy" id="1635171"/>
    <lineage>
        <taxon>Bacteria</taxon>
        <taxon>Pseudomonadati</taxon>
        <taxon>Pseudomonadota</taxon>
        <taxon>Gammaproteobacteria</taxon>
        <taxon>Oceanospirillales</taxon>
        <taxon>Balneatrichaceae</taxon>
        <taxon>Pokkaliibacter</taxon>
    </lineage>
</organism>
<dbReference type="PANTHER" id="PTHR12304">
    <property type="entry name" value="INOSINE-URIDINE PREFERRING NUCLEOSIDE HYDROLASE"/>
    <property type="match status" value="1"/>
</dbReference>
<evidence type="ECO:0000313" key="4">
    <source>
        <dbReference type="EMBL" id="PXF30618.1"/>
    </source>
</evidence>
<reference evidence="4 5" key="1">
    <citation type="submission" date="2015-03" db="EMBL/GenBank/DDBJ databases">
        <authorList>
            <person name="Krishnan R."/>
            <person name="Midha S."/>
            <person name="Patil P.B."/>
            <person name="Rameshkumar N."/>
        </authorList>
    </citation>
    <scope>NUCLEOTIDE SEQUENCE [LARGE SCALE GENOMIC DNA]</scope>
    <source>
        <strain evidence="4 5">L1E11</strain>
    </source>
</reference>
<evidence type="ECO:0000256" key="1">
    <source>
        <dbReference type="ARBA" id="ARBA00022801"/>
    </source>
</evidence>
<evidence type="ECO:0000256" key="2">
    <source>
        <dbReference type="ARBA" id="ARBA00023295"/>
    </source>
</evidence>
<dbReference type="Pfam" id="PF01156">
    <property type="entry name" value="IU_nuc_hydro"/>
    <property type="match status" value="1"/>
</dbReference>
<evidence type="ECO:0000313" key="5">
    <source>
        <dbReference type="Proteomes" id="UP000248090"/>
    </source>
</evidence>
<dbReference type="InterPro" id="IPR001910">
    <property type="entry name" value="Inosine/uridine_hydrolase_dom"/>
</dbReference>
<sequence length="341" mass="37566">MPTRIPVLIDTDVDFDDYMAMLYLLMHPGVNVQGITVTGSGDVHLSHGVRNVNDMLLLLDDPAIHATPVAAGARAPMIYSNTFPYDARKAADEHYEAEFPGSNPKPVIRDAVSFLKDYLRSCRQPVTVLCIGGGSNWGRLFQQAGADPELRRCCQQKISRIVMMGGNLLPRYVGEERGAEGNIQPTLGDQPYYTNKVAEWNIFIDPLGAQYIFDSGIPITLVALNATQQVPITQALVEQLAAIDNAPARFLTQVLNSSTIAPGIGKYLDFWDPLAAEVLVDASLVHTERFTLRVEQQLDEEDDHSGELIPDTDGAVIEVAMSADRERVYTEFLKVISQYTA</sequence>
<dbReference type="InterPro" id="IPR036452">
    <property type="entry name" value="Ribo_hydro-like"/>
</dbReference>
<keyword evidence="2" id="KW-0326">Glycosidase</keyword>
<gene>
    <name evidence="4" type="ORF">WH50_14375</name>
</gene>
<evidence type="ECO:0000259" key="3">
    <source>
        <dbReference type="Pfam" id="PF01156"/>
    </source>
</evidence>
<name>A0ABX5LYT4_9GAMM</name>
<feature type="domain" description="Inosine/uridine-preferring nucleoside hydrolase" evidence="3">
    <location>
        <begin position="7"/>
        <end position="329"/>
    </location>
</feature>